<keyword evidence="4" id="KW-1185">Reference proteome</keyword>
<dbReference type="GO" id="GO:0003677">
    <property type="term" value="F:DNA binding"/>
    <property type="evidence" value="ECO:0007669"/>
    <property type="project" value="InterPro"/>
</dbReference>
<dbReference type="PANTHER" id="PTHR43236">
    <property type="entry name" value="ANTITOXIN HIGA1"/>
    <property type="match status" value="1"/>
</dbReference>
<dbReference type="SUPFAM" id="SSF47413">
    <property type="entry name" value="lambda repressor-like DNA-binding domains"/>
    <property type="match status" value="1"/>
</dbReference>
<evidence type="ECO:0000259" key="2">
    <source>
        <dbReference type="PROSITE" id="PS50943"/>
    </source>
</evidence>
<reference evidence="3 4" key="1">
    <citation type="submission" date="2020-08" db="EMBL/GenBank/DDBJ databases">
        <title>Genomic Encyclopedia of Type Strains, Phase IV (KMG-IV): sequencing the most valuable type-strain genomes for metagenomic binning, comparative biology and taxonomic classification.</title>
        <authorList>
            <person name="Goeker M."/>
        </authorList>
    </citation>
    <scope>NUCLEOTIDE SEQUENCE [LARGE SCALE GENOMIC DNA]</scope>
    <source>
        <strain evidence="3 4">DSM 7051</strain>
    </source>
</reference>
<dbReference type="InterPro" id="IPR010359">
    <property type="entry name" value="IrrE_HExxH"/>
</dbReference>
<comment type="caution">
    <text evidence="3">The sequence shown here is derived from an EMBL/GenBank/DDBJ whole genome shotgun (WGS) entry which is preliminary data.</text>
</comment>
<evidence type="ECO:0000256" key="1">
    <source>
        <dbReference type="ARBA" id="ARBA00007227"/>
    </source>
</evidence>
<dbReference type="Proteomes" id="UP000536262">
    <property type="component" value="Unassembled WGS sequence"/>
</dbReference>
<organism evidence="3 4">
    <name type="scientific">Aminobacter aganoensis</name>
    <dbReference type="NCBI Taxonomy" id="83264"/>
    <lineage>
        <taxon>Bacteria</taxon>
        <taxon>Pseudomonadati</taxon>
        <taxon>Pseudomonadota</taxon>
        <taxon>Alphaproteobacteria</taxon>
        <taxon>Hyphomicrobiales</taxon>
        <taxon>Phyllobacteriaceae</taxon>
        <taxon>Aminobacter</taxon>
    </lineage>
</organism>
<dbReference type="InterPro" id="IPR010982">
    <property type="entry name" value="Lambda_DNA-bd_dom_sf"/>
</dbReference>
<dbReference type="Pfam" id="PF13560">
    <property type="entry name" value="HTH_31"/>
    <property type="match status" value="1"/>
</dbReference>
<dbReference type="Pfam" id="PF06114">
    <property type="entry name" value="Peptidase_M78"/>
    <property type="match status" value="1"/>
</dbReference>
<dbReference type="CDD" id="cd00093">
    <property type="entry name" value="HTH_XRE"/>
    <property type="match status" value="1"/>
</dbReference>
<comment type="similarity">
    <text evidence="1">Belongs to the short-chain fatty acyl-CoA assimilation regulator (ScfR) family.</text>
</comment>
<dbReference type="PROSITE" id="PS50943">
    <property type="entry name" value="HTH_CROC1"/>
    <property type="match status" value="1"/>
</dbReference>
<feature type="domain" description="HTH cro/C1-type" evidence="2">
    <location>
        <begin position="39"/>
        <end position="93"/>
    </location>
</feature>
<evidence type="ECO:0000313" key="3">
    <source>
        <dbReference type="EMBL" id="MBB6356316.1"/>
    </source>
</evidence>
<dbReference type="Gene3D" id="1.10.10.2910">
    <property type="match status" value="1"/>
</dbReference>
<dbReference type="Gene3D" id="1.10.260.40">
    <property type="entry name" value="lambda repressor-like DNA-binding domains"/>
    <property type="match status" value="1"/>
</dbReference>
<dbReference type="InterPro" id="IPR052345">
    <property type="entry name" value="Rad_response_metalloprotease"/>
</dbReference>
<sequence>MDDVYERSWAQVICRTVAGLTDMSDLNDQLTPEQLGDRIRVARENASKTQANAAEAIGVARTTLVAMEKGVRRVKISELQQLARLYGTSANALLRKEAVHVELAPKFRKLANNEEQSVAQAAELMAQLVRAEVELESLLGIERVHNLPPERRILLGDVRQQAEQHALDLRHWLGLGLSPIVDIVSILEMQMGVRVYVRRLAAKISGLFAYDEKVGACILLNANHPLDRRTQTAAHELGHLVATRMDVEVSEIDELENSREEKYANAFARGFLTPAQAVRQKFAEVTAGATSLTRRHVIVLAHFFHVSREAIVRRLEELQLTKKGTWDWFVANGSITDEQARQVLGEAFRRDPLKDEAALPVSLKASLMANQAAKRGLLSEGQIARLLHLDRVQVRDILSDIDAEESGANAATSILR</sequence>
<dbReference type="EMBL" id="JACHOU010000013">
    <property type="protein sequence ID" value="MBB6356316.1"/>
    <property type="molecule type" value="Genomic_DNA"/>
</dbReference>
<evidence type="ECO:0000313" key="4">
    <source>
        <dbReference type="Proteomes" id="UP000536262"/>
    </source>
</evidence>
<name>A0A7X0FAU8_9HYPH</name>
<dbReference type="PANTHER" id="PTHR43236:SF1">
    <property type="entry name" value="BLL7220 PROTEIN"/>
    <property type="match status" value="1"/>
</dbReference>
<proteinExistence type="inferred from homology"/>
<dbReference type="SMART" id="SM00530">
    <property type="entry name" value="HTH_XRE"/>
    <property type="match status" value="1"/>
</dbReference>
<dbReference type="InterPro" id="IPR001387">
    <property type="entry name" value="Cro/C1-type_HTH"/>
</dbReference>
<dbReference type="AlphaFoldDB" id="A0A7X0FAU8"/>
<accession>A0A7X0FAU8</accession>
<gene>
    <name evidence="3" type="ORF">GGR00_004124</name>
</gene>
<protein>
    <submittedName>
        <fullName evidence="3">Zn-dependent peptidase ImmA (M78 family)</fullName>
    </submittedName>
</protein>